<dbReference type="Pfam" id="PF00392">
    <property type="entry name" value="GntR"/>
    <property type="match status" value="1"/>
</dbReference>
<dbReference type="PROSITE" id="PS50949">
    <property type="entry name" value="HTH_GNTR"/>
    <property type="match status" value="1"/>
</dbReference>
<keyword evidence="2" id="KW-0238">DNA-binding</keyword>
<evidence type="ECO:0000256" key="2">
    <source>
        <dbReference type="ARBA" id="ARBA00023125"/>
    </source>
</evidence>
<dbReference type="Gene3D" id="1.10.10.10">
    <property type="entry name" value="Winged helix-like DNA-binding domain superfamily/Winged helix DNA-binding domain"/>
    <property type="match status" value="1"/>
</dbReference>
<name>A0AAW8DF59_9MICC</name>
<evidence type="ECO:0000313" key="6">
    <source>
        <dbReference type="EMBL" id="MDQ0179421.1"/>
    </source>
</evidence>
<dbReference type="RefSeq" id="WP_306959477.1">
    <property type="nucleotide sequence ID" value="NZ_JAUSRG010000002.1"/>
</dbReference>
<dbReference type="GO" id="GO:0003700">
    <property type="term" value="F:DNA-binding transcription factor activity"/>
    <property type="evidence" value="ECO:0007669"/>
    <property type="project" value="InterPro"/>
</dbReference>
<dbReference type="InterPro" id="IPR000524">
    <property type="entry name" value="Tscrpt_reg_HTH_GntR"/>
</dbReference>
<sequence>MDRSAEAVLSEPLDATANIPLRVAVYSRIMNAIRAGHFPVSSLLPSETDLGSAMKVSRTVVREALMLLEEDGYVRSRRGIGRFVATRLPRVGLERIRPMEEILAEAGSAIRVSRTQHVLHPSSSVFTAEPLGIREEEPSWFFESVLTRDGSPIALVQEHVASKGGLIDRDPEAARAIVEDVQGEATLLANLISAIGPAFGPGETDIAAGTPGVARGELLELDAQDPVLILTQTVEHSGQVVYLAKTLVNTGVVQIGIIQGT</sequence>
<dbReference type="PANTHER" id="PTHR44846:SF17">
    <property type="entry name" value="GNTR-FAMILY TRANSCRIPTIONAL REGULATOR"/>
    <property type="match status" value="1"/>
</dbReference>
<evidence type="ECO:0000313" key="8">
    <source>
        <dbReference type="Proteomes" id="UP001242995"/>
    </source>
</evidence>
<keyword evidence="7" id="KW-1185">Reference proteome</keyword>
<protein>
    <submittedName>
        <fullName evidence="5">GntR family transcriptional regulator</fullName>
    </submittedName>
</protein>
<evidence type="ECO:0000313" key="7">
    <source>
        <dbReference type="Proteomes" id="UP001230951"/>
    </source>
</evidence>
<dbReference type="EMBL" id="JAUSTF010000001">
    <property type="protein sequence ID" value="MDQ0179421.1"/>
    <property type="molecule type" value="Genomic_DNA"/>
</dbReference>
<dbReference type="InterPro" id="IPR028978">
    <property type="entry name" value="Chorismate_lyase_/UTRA_dom_sf"/>
</dbReference>
<dbReference type="Proteomes" id="UP001242995">
    <property type="component" value="Unassembled WGS sequence"/>
</dbReference>
<comment type="caution">
    <text evidence="5">The sequence shown here is derived from an EMBL/GenBank/DDBJ whole genome shotgun (WGS) entry which is preliminary data.</text>
</comment>
<dbReference type="SUPFAM" id="SSF46785">
    <property type="entry name" value="Winged helix' DNA-binding domain"/>
    <property type="match status" value="1"/>
</dbReference>
<dbReference type="PANTHER" id="PTHR44846">
    <property type="entry name" value="MANNOSYL-D-GLYCERATE TRANSPORT/METABOLISM SYSTEM REPRESSOR MNGR-RELATED"/>
    <property type="match status" value="1"/>
</dbReference>
<dbReference type="EMBL" id="JAUSRG010000002">
    <property type="protein sequence ID" value="MDP9903925.1"/>
    <property type="molecule type" value="Genomic_DNA"/>
</dbReference>
<reference evidence="5 7" key="1">
    <citation type="submission" date="2023-07" db="EMBL/GenBank/DDBJ databases">
        <title>Sorghum-associated microbial communities from plants grown in Nebraska, USA.</title>
        <authorList>
            <person name="Schachtman D."/>
        </authorList>
    </citation>
    <scope>NUCLEOTIDE SEQUENCE</scope>
    <source>
        <strain evidence="5">DS1006</strain>
        <strain evidence="6 7">DS1016</strain>
    </source>
</reference>
<keyword evidence="3" id="KW-0804">Transcription</keyword>
<feature type="domain" description="HTH gntR-type" evidence="4">
    <location>
        <begin position="19"/>
        <end position="87"/>
    </location>
</feature>
<dbReference type="InterPro" id="IPR036388">
    <property type="entry name" value="WH-like_DNA-bd_sf"/>
</dbReference>
<evidence type="ECO:0000313" key="5">
    <source>
        <dbReference type="EMBL" id="MDP9903925.1"/>
    </source>
</evidence>
<dbReference type="SMART" id="SM00345">
    <property type="entry name" value="HTH_GNTR"/>
    <property type="match status" value="1"/>
</dbReference>
<dbReference type="InterPro" id="IPR036390">
    <property type="entry name" value="WH_DNA-bd_sf"/>
</dbReference>
<dbReference type="GO" id="GO:0003677">
    <property type="term" value="F:DNA binding"/>
    <property type="evidence" value="ECO:0007669"/>
    <property type="project" value="UniProtKB-KW"/>
</dbReference>
<proteinExistence type="predicted"/>
<dbReference type="Proteomes" id="UP001230951">
    <property type="component" value="Unassembled WGS sequence"/>
</dbReference>
<evidence type="ECO:0000259" key="4">
    <source>
        <dbReference type="PROSITE" id="PS50949"/>
    </source>
</evidence>
<dbReference type="InterPro" id="IPR050679">
    <property type="entry name" value="Bact_HTH_transcr_reg"/>
</dbReference>
<evidence type="ECO:0000256" key="3">
    <source>
        <dbReference type="ARBA" id="ARBA00023163"/>
    </source>
</evidence>
<dbReference type="AlphaFoldDB" id="A0AAW8DF59"/>
<dbReference type="CDD" id="cd07377">
    <property type="entry name" value="WHTH_GntR"/>
    <property type="match status" value="1"/>
</dbReference>
<dbReference type="PRINTS" id="PR00035">
    <property type="entry name" value="HTHGNTR"/>
</dbReference>
<keyword evidence="1" id="KW-0805">Transcription regulation</keyword>
<accession>A0AAW8DF59</accession>
<dbReference type="GO" id="GO:0045892">
    <property type="term" value="P:negative regulation of DNA-templated transcription"/>
    <property type="evidence" value="ECO:0007669"/>
    <property type="project" value="TreeGrafter"/>
</dbReference>
<dbReference type="Gene3D" id="3.40.1410.10">
    <property type="entry name" value="Chorismate lyase-like"/>
    <property type="match status" value="1"/>
</dbReference>
<gene>
    <name evidence="5" type="ORF">J2S90_000871</name>
    <name evidence="6" type="ORF">J2S93_000828</name>
</gene>
<organism evidence="5 8">
    <name type="scientific">Arthrobacter bambusae</name>
    <dbReference type="NCBI Taxonomy" id="1338426"/>
    <lineage>
        <taxon>Bacteria</taxon>
        <taxon>Bacillati</taxon>
        <taxon>Actinomycetota</taxon>
        <taxon>Actinomycetes</taxon>
        <taxon>Micrococcales</taxon>
        <taxon>Micrococcaceae</taxon>
        <taxon>Arthrobacter</taxon>
    </lineage>
</organism>
<evidence type="ECO:0000256" key="1">
    <source>
        <dbReference type="ARBA" id="ARBA00023015"/>
    </source>
</evidence>
<dbReference type="SUPFAM" id="SSF64288">
    <property type="entry name" value="Chorismate lyase-like"/>
    <property type="match status" value="1"/>
</dbReference>